<dbReference type="STRING" id="377629.TERTU_0801"/>
<keyword evidence="2" id="KW-1185">Reference proteome</keyword>
<organism evidence="1 2">
    <name type="scientific">Teredinibacter turnerae (strain ATCC 39867 / T7901)</name>
    <dbReference type="NCBI Taxonomy" id="377629"/>
    <lineage>
        <taxon>Bacteria</taxon>
        <taxon>Pseudomonadati</taxon>
        <taxon>Pseudomonadota</taxon>
        <taxon>Gammaproteobacteria</taxon>
        <taxon>Cellvibrionales</taxon>
        <taxon>Cellvibrionaceae</taxon>
        <taxon>Teredinibacter</taxon>
    </lineage>
</organism>
<reference evidence="1 2" key="1">
    <citation type="journal article" date="2009" name="PLoS ONE">
        <title>The complete genome of Teredinibacter turnerae T7901: an intracellular endosymbiont of marine wood-boring bivalves (shipworms).</title>
        <authorList>
            <person name="Yang J.C."/>
            <person name="Madupu R."/>
            <person name="Durkin A.S."/>
            <person name="Ekborg N.A."/>
            <person name="Pedamallu C.S."/>
            <person name="Hostetler J.B."/>
            <person name="Radune D."/>
            <person name="Toms B.S."/>
            <person name="Henrissat B."/>
            <person name="Coutinho P.M."/>
            <person name="Schwarz S."/>
            <person name="Field L."/>
            <person name="Trindade-Silva A.E."/>
            <person name="Soares C.A.G."/>
            <person name="Elshahawi S."/>
            <person name="Hanora A."/>
            <person name="Schmidt E.W."/>
            <person name="Haygood M.G."/>
            <person name="Posfai J."/>
            <person name="Benner J."/>
            <person name="Madinger C."/>
            <person name="Nove J."/>
            <person name="Anton B."/>
            <person name="Chaudhary K."/>
            <person name="Foster J."/>
            <person name="Holman A."/>
            <person name="Kumar S."/>
            <person name="Lessard P.A."/>
            <person name="Luyten Y.A."/>
            <person name="Slatko B."/>
            <person name="Wood N."/>
            <person name="Wu B."/>
            <person name="Teplitski M."/>
            <person name="Mougous J.D."/>
            <person name="Ward N."/>
            <person name="Eisen J.A."/>
            <person name="Badger J.H."/>
            <person name="Distel D.L."/>
        </authorList>
    </citation>
    <scope>NUCLEOTIDE SEQUENCE [LARGE SCALE GENOMIC DNA]</scope>
    <source>
        <strain evidence="2">ATCC 39867 / T7901</strain>
    </source>
</reference>
<name>C5BPI6_TERTT</name>
<accession>C5BPI6</accession>
<dbReference type="Proteomes" id="UP000009080">
    <property type="component" value="Chromosome"/>
</dbReference>
<proteinExistence type="predicted"/>
<sequence length="42" mass="4607">MKTVTSRVKTVNAFVEPEPKDAPHLSKLGAIMPVDRGADMRI</sequence>
<dbReference type="HOGENOM" id="CLU_3259030_0_0_6"/>
<evidence type="ECO:0000313" key="1">
    <source>
        <dbReference type="EMBL" id="ACR12298.1"/>
    </source>
</evidence>
<gene>
    <name evidence="1" type="ordered locus">TERTU_0801</name>
</gene>
<dbReference type="RefSeq" id="WP_015818410.1">
    <property type="nucleotide sequence ID" value="NC_012997.1"/>
</dbReference>
<dbReference type="KEGG" id="ttu:TERTU_0801"/>
<evidence type="ECO:0000313" key="2">
    <source>
        <dbReference type="Proteomes" id="UP000009080"/>
    </source>
</evidence>
<protein>
    <submittedName>
        <fullName evidence="1">Uncharacterized protein</fullName>
    </submittedName>
</protein>
<dbReference type="AlphaFoldDB" id="C5BPI6"/>
<dbReference type="EMBL" id="CP001614">
    <property type="protein sequence ID" value="ACR12298.1"/>
    <property type="molecule type" value="Genomic_DNA"/>
</dbReference>